<dbReference type="OMA" id="MENWIAL"/>
<evidence type="ECO:0000313" key="5">
    <source>
        <dbReference type="EMBL" id="EAY19041.1"/>
    </source>
</evidence>
<dbReference type="Gene3D" id="3.40.50.300">
    <property type="entry name" value="P-loop containing nucleotide triphosphate hydrolases"/>
    <property type="match status" value="1"/>
</dbReference>
<dbReference type="RefSeq" id="XP_001580027.1">
    <property type="nucleotide sequence ID" value="XM_001579977.1"/>
</dbReference>
<protein>
    <submittedName>
        <fullName evidence="5">Adenylate kinase family protein</fullName>
    </submittedName>
</protein>
<dbReference type="VEuPathDB" id="TrichDB:TVAGG3_0560700"/>
<dbReference type="HAMAP" id="MF_00235">
    <property type="entry name" value="Adenylate_kinase_Adk"/>
    <property type="match status" value="1"/>
</dbReference>
<dbReference type="PRINTS" id="PR00094">
    <property type="entry name" value="ADENYLTKNASE"/>
</dbReference>
<reference evidence="5" key="1">
    <citation type="submission" date="2006-10" db="EMBL/GenBank/DDBJ databases">
        <authorList>
            <person name="Amadeo P."/>
            <person name="Zhao Q."/>
            <person name="Wortman J."/>
            <person name="Fraser-Liggett C."/>
            <person name="Carlton J."/>
        </authorList>
    </citation>
    <scope>NUCLEOTIDE SEQUENCE</scope>
    <source>
        <strain evidence="5">G3</strain>
    </source>
</reference>
<dbReference type="GO" id="GO:0005524">
    <property type="term" value="F:ATP binding"/>
    <property type="evidence" value="ECO:0007669"/>
    <property type="project" value="InterPro"/>
</dbReference>
<gene>
    <name evidence="5" type="ORF">TVAG_247200</name>
</gene>
<keyword evidence="2" id="KW-0547">Nucleotide-binding</keyword>
<evidence type="ECO:0000256" key="3">
    <source>
        <dbReference type="ARBA" id="ARBA00022777"/>
    </source>
</evidence>
<dbReference type="InterPro" id="IPR000850">
    <property type="entry name" value="Adenylat/UMP-CMP_kin"/>
</dbReference>
<accession>A2DKQ8</accession>
<keyword evidence="3 4" id="KW-0418">Kinase</keyword>
<reference evidence="5" key="2">
    <citation type="journal article" date="2007" name="Science">
        <title>Draft genome sequence of the sexually transmitted pathogen Trichomonas vaginalis.</title>
        <authorList>
            <person name="Carlton J.M."/>
            <person name="Hirt R.P."/>
            <person name="Silva J.C."/>
            <person name="Delcher A.L."/>
            <person name="Schatz M."/>
            <person name="Zhao Q."/>
            <person name="Wortman J.R."/>
            <person name="Bidwell S.L."/>
            <person name="Alsmark U.C.M."/>
            <person name="Besteiro S."/>
            <person name="Sicheritz-Ponten T."/>
            <person name="Noel C.J."/>
            <person name="Dacks J.B."/>
            <person name="Foster P.G."/>
            <person name="Simillion C."/>
            <person name="Van de Peer Y."/>
            <person name="Miranda-Saavedra D."/>
            <person name="Barton G.J."/>
            <person name="Westrop G.D."/>
            <person name="Mueller S."/>
            <person name="Dessi D."/>
            <person name="Fiori P.L."/>
            <person name="Ren Q."/>
            <person name="Paulsen I."/>
            <person name="Zhang H."/>
            <person name="Bastida-Corcuera F.D."/>
            <person name="Simoes-Barbosa A."/>
            <person name="Brown M.T."/>
            <person name="Hayes R.D."/>
            <person name="Mukherjee M."/>
            <person name="Okumura C.Y."/>
            <person name="Schneider R."/>
            <person name="Smith A.J."/>
            <person name="Vanacova S."/>
            <person name="Villalvazo M."/>
            <person name="Haas B.J."/>
            <person name="Pertea M."/>
            <person name="Feldblyum T.V."/>
            <person name="Utterback T.R."/>
            <person name="Shu C.L."/>
            <person name="Osoegawa K."/>
            <person name="de Jong P.J."/>
            <person name="Hrdy I."/>
            <person name="Horvathova L."/>
            <person name="Zubacova Z."/>
            <person name="Dolezal P."/>
            <person name="Malik S.B."/>
            <person name="Logsdon J.M. Jr."/>
            <person name="Henze K."/>
            <person name="Gupta A."/>
            <person name="Wang C.C."/>
            <person name="Dunne R.L."/>
            <person name="Upcroft J.A."/>
            <person name="Upcroft P."/>
            <person name="White O."/>
            <person name="Salzberg S.L."/>
            <person name="Tang P."/>
            <person name="Chiu C.-H."/>
            <person name="Lee Y.-S."/>
            <person name="Embley T.M."/>
            <person name="Coombs G.H."/>
            <person name="Mottram J.C."/>
            <person name="Tachezy J."/>
            <person name="Fraser-Liggett C.M."/>
            <person name="Johnson P.J."/>
        </authorList>
    </citation>
    <scope>NUCLEOTIDE SEQUENCE [LARGE SCALE GENOMIC DNA]</scope>
    <source>
        <strain evidence="5">G3</strain>
    </source>
</reference>
<dbReference type="GO" id="GO:0046705">
    <property type="term" value="P:CDP biosynthetic process"/>
    <property type="evidence" value="ECO:0000318"/>
    <property type="project" value="GO_Central"/>
</dbReference>
<dbReference type="GO" id="GO:0006225">
    <property type="term" value="P:UDP biosynthetic process"/>
    <property type="evidence" value="ECO:0000318"/>
    <property type="project" value="GO_Central"/>
</dbReference>
<keyword evidence="6" id="KW-1185">Reference proteome</keyword>
<evidence type="ECO:0000313" key="6">
    <source>
        <dbReference type="Proteomes" id="UP000001542"/>
    </source>
</evidence>
<dbReference type="Pfam" id="PF00406">
    <property type="entry name" value="ADK"/>
    <property type="match status" value="1"/>
</dbReference>
<dbReference type="GO" id="GO:0033862">
    <property type="term" value="F:UMP kinase activity"/>
    <property type="evidence" value="ECO:0000318"/>
    <property type="project" value="GO_Central"/>
</dbReference>
<comment type="similarity">
    <text evidence="4">Belongs to the adenylate kinase family.</text>
</comment>
<dbReference type="OrthoDB" id="442176at2759"/>
<evidence type="ECO:0000256" key="1">
    <source>
        <dbReference type="ARBA" id="ARBA00022679"/>
    </source>
</evidence>
<dbReference type="PANTHER" id="PTHR23359">
    <property type="entry name" value="NUCLEOTIDE KINASE"/>
    <property type="match status" value="1"/>
</dbReference>
<dbReference type="SUPFAM" id="SSF52540">
    <property type="entry name" value="P-loop containing nucleoside triphosphate hydrolases"/>
    <property type="match status" value="1"/>
</dbReference>
<dbReference type="Proteomes" id="UP000001542">
    <property type="component" value="Unassembled WGS sequence"/>
</dbReference>
<dbReference type="InterPro" id="IPR027417">
    <property type="entry name" value="P-loop_NTPase"/>
</dbReference>
<dbReference type="eggNOG" id="KOG3079">
    <property type="taxonomic scope" value="Eukaryota"/>
</dbReference>
<name>A2DKQ8_TRIV3</name>
<dbReference type="GO" id="GO:0005737">
    <property type="term" value="C:cytoplasm"/>
    <property type="evidence" value="ECO:0000318"/>
    <property type="project" value="GO_Central"/>
</dbReference>
<dbReference type="InParanoid" id="A2DKQ8"/>
<dbReference type="GO" id="GO:0005634">
    <property type="term" value="C:nucleus"/>
    <property type="evidence" value="ECO:0000318"/>
    <property type="project" value="GO_Central"/>
</dbReference>
<dbReference type="KEGG" id="tva:5464560"/>
<keyword evidence="1 4" id="KW-0808">Transferase</keyword>
<dbReference type="PROSITE" id="PS00113">
    <property type="entry name" value="ADENYLATE_KINASE"/>
    <property type="match status" value="1"/>
</dbReference>
<sequence>MRHIEIVRKKEAVVERGPKVPQKQKVIVLRRVRPGEEYTKKEEIPVSIGIPEYYKELQTAQAEQQKKQEEFHDKTIIFIIGGPGSGKGTQSEKIIQDFNAGYMSAGELLRKEAASDTELGHSIAEQMKEGKILPQELVIGLLKKEILEQGKDVYLIDGFPRAMDQLNSFEETITPCSAVIYLDVPDEILTERLLKRAETSGREDDNEETIKLRLEAFHTVSAPVLDYYKEKGKAIVIDGNRAPEEVYEEIKEKLNAVLNKETPQ</sequence>
<dbReference type="STRING" id="5722.A2DKQ8"/>
<evidence type="ECO:0000256" key="4">
    <source>
        <dbReference type="RuleBase" id="RU003330"/>
    </source>
</evidence>
<dbReference type="EMBL" id="DS113212">
    <property type="protein sequence ID" value="EAY19041.1"/>
    <property type="molecule type" value="Genomic_DNA"/>
</dbReference>
<evidence type="ECO:0000256" key="2">
    <source>
        <dbReference type="ARBA" id="ARBA00022741"/>
    </source>
</evidence>
<proteinExistence type="inferred from homology"/>
<dbReference type="InterPro" id="IPR033690">
    <property type="entry name" value="Adenylat_kinase_CS"/>
</dbReference>
<dbReference type="FunCoup" id="A2DKQ8">
    <property type="interactions" value="395"/>
</dbReference>
<dbReference type="VEuPathDB" id="TrichDB:TVAG_247200"/>
<dbReference type="SMR" id="A2DKQ8"/>
<dbReference type="AlphaFoldDB" id="A2DKQ8"/>
<dbReference type="CDD" id="cd01428">
    <property type="entry name" value="ADK"/>
    <property type="match status" value="1"/>
</dbReference>
<organism evidence="5 6">
    <name type="scientific">Trichomonas vaginalis (strain ATCC PRA-98 / G3)</name>
    <dbReference type="NCBI Taxonomy" id="412133"/>
    <lineage>
        <taxon>Eukaryota</taxon>
        <taxon>Metamonada</taxon>
        <taxon>Parabasalia</taxon>
        <taxon>Trichomonadida</taxon>
        <taxon>Trichomonadidae</taxon>
        <taxon>Trichomonas</taxon>
    </lineage>
</organism>